<dbReference type="Proteomes" id="UP001057402">
    <property type="component" value="Chromosome 3"/>
</dbReference>
<sequence>MEDQAAERPDFRLEWDVFLSFRGTDTRHEFVEPLYEALRGQGIRPFRDDKGMNRGDVISPTLIRAIEDSAAAIVIISPDYASSHWCLDELVKIHECKKLMLPVFYLVEPRHVRHQTGPFEESFQRHEAKFEEDRVMSWRSAMKAAGGISGWEFTGRHDREMHTLIQALIERIQSELRNSPLYVAPFTVGLESRIEQLVDIMSIKSGGVKVIGLYGLGGVGKTTLAKALYNKLVTHFENRCFISDVRENFRVNGAEYLRTRMFRELAPEEPSRDVALGKRVLIVLDDVDDIGQVDAILGRKEWYYEGSRIIITTRNTEALGQNHVTDYFEVRELFPEDALQLFCYHALKNKKPSDAFAGICNEMVELAGKLPLALEVFGSYLLDKRTMKEWESALEKLKRVPPNNLSEILKISYDGLDDNVKYIFLDVACLFIQKRMKREDIIDVLSGCDLNVEIGMGVLVSRSLIKTLEDGTVWLHDQVRDMGRAIVLQGTLQDPGLRSRLWDHQEISSVLKDGKGTRYTQGLVLDYDHKPFVSNNRSSRAARRSACSVASAVRHIYGILKKPFGSGAETDTGKEERIMFRTEHFKPMVNLRGLRIDQVNLEGAFKILPQSLKWLQWRECPLSILPSDFCVRELTFLDLSRGKFKHMWTSKSSKVAGKLKILILRECHALAGISDLSGFDALEKIVLELCTGLTQLHESVGSLKNLIHLNLKGCRKLTQLPRDVSGLMKLKELILSDCFSFTKLPEDMNNLKSLKVLLLDNTKINRIPEKIFHLVELEKLHLRGCSLLKQLPELIGQLESLKELILDGTGIETLPDSIGALRKLEILSLMRCASLTELPDSLGDLILLREMYLLKSPVRELPASLGNLSYLKTLLIRDCRISTDTSVSMKGLASLVDLQLGGEKIDSLPNELGLLGMLRRLEIRDCTSLVRLPESIGNLSELVRMIIVNVNITELPESIGELGNLVFMRLTRCKNLDKLPESIGNLKSLYHLYMEETSVTKLPESFGGLANLRTLRMGKKPLVDRPSVDPGFAFPCSFANLSHLEEINARAWYMTGRFPDDFEKLESLETLNLGYNNFSSLPSSLKGLTILKELLLPHCKELKSLPPLPSSLTEINIAECHALESISDVSALEKLEVLNMSNCQKVTDIPGVECLKSLQRLYLTGCTACSSTIRRRISKVCLRNWRVLNMPGSELPSWLCDEEVTYEKKKNHVLKAVLVGVVYSINNNFPEPFRYEVPVVPGIQAKILNQNGMKFSTTLPLMGIPKTNEDQVADNCSKPTAYSWNRTKEGRASGRLTLATSSSSPCKNSLRDRGIRAFRDDKGRNRGDVISPTLISTIEDSEAAIVIVSPDYASSPPVFYLVEPKQVKHQTGPFEDSFESHERKFEEERVSRLPVGSPAGYTPVTATDFCPMISV</sequence>
<evidence type="ECO:0000313" key="2">
    <source>
        <dbReference type="Proteomes" id="UP001057402"/>
    </source>
</evidence>
<dbReference type="EMBL" id="CM042882">
    <property type="protein sequence ID" value="KAI4382560.1"/>
    <property type="molecule type" value="Genomic_DNA"/>
</dbReference>
<reference evidence="2" key="1">
    <citation type="journal article" date="2023" name="Front. Plant Sci.">
        <title>Chromosomal-level genome assembly of Melastoma candidum provides insights into trichome evolution.</title>
        <authorList>
            <person name="Zhong Y."/>
            <person name="Wu W."/>
            <person name="Sun C."/>
            <person name="Zou P."/>
            <person name="Liu Y."/>
            <person name="Dai S."/>
            <person name="Zhou R."/>
        </authorList>
    </citation>
    <scope>NUCLEOTIDE SEQUENCE [LARGE SCALE GENOMIC DNA]</scope>
</reference>
<comment type="caution">
    <text evidence="1">The sequence shown here is derived from an EMBL/GenBank/DDBJ whole genome shotgun (WGS) entry which is preliminary data.</text>
</comment>
<evidence type="ECO:0000313" key="1">
    <source>
        <dbReference type="EMBL" id="KAI4382560.1"/>
    </source>
</evidence>
<organism evidence="1 2">
    <name type="scientific">Melastoma candidum</name>
    <dbReference type="NCBI Taxonomy" id="119954"/>
    <lineage>
        <taxon>Eukaryota</taxon>
        <taxon>Viridiplantae</taxon>
        <taxon>Streptophyta</taxon>
        <taxon>Embryophyta</taxon>
        <taxon>Tracheophyta</taxon>
        <taxon>Spermatophyta</taxon>
        <taxon>Magnoliopsida</taxon>
        <taxon>eudicotyledons</taxon>
        <taxon>Gunneridae</taxon>
        <taxon>Pentapetalae</taxon>
        <taxon>rosids</taxon>
        <taxon>malvids</taxon>
        <taxon>Myrtales</taxon>
        <taxon>Melastomataceae</taxon>
        <taxon>Melastomatoideae</taxon>
        <taxon>Melastomateae</taxon>
        <taxon>Melastoma</taxon>
    </lineage>
</organism>
<proteinExistence type="predicted"/>
<gene>
    <name evidence="1" type="ORF">MLD38_008510</name>
</gene>
<accession>A0ACB9RTZ6</accession>
<name>A0ACB9RTZ6_9MYRT</name>
<keyword evidence="2" id="KW-1185">Reference proteome</keyword>
<protein>
    <submittedName>
        <fullName evidence="1">Uncharacterized protein</fullName>
    </submittedName>
</protein>